<dbReference type="Pfam" id="PF01582">
    <property type="entry name" value="TIR"/>
    <property type="match status" value="1"/>
</dbReference>
<evidence type="ECO:0000313" key="3">
    <source>
        <dbReference type="EMBL" id="OKA06954.1"/>
    </source>
</evidence>
<dbReference type="EMBL" id="LQCI01000018">
    <property type="protein sequence ID" value="KZB83917.1"/>
    <property type="molecule type" value="Genomic_DNA"/>
</dbReference>
<keyword evidence="5" id="KW-1185">Reference proteome</keyword>
<dbReference type="AlphaFoldDB" id="A0A154MIX0"/>
<feature type="domain" description="TIR" evidence="1">
    <location>
        <begin position="4"/>
        <end position="156"/>
    </location>
</feature>
<evidence type="ECO:0000313" key="5">
    <source>
        <dbReference type="Proteomes" id="UP000186883"/>
    </source>
</evidence>
<organism evidence="2 4">
    <name type="scientific">Amycolatopsis regifaucium</name>
    <dbReference type="NCBI Taxonomy" id="546365"/>
    <lineage>
        <taxon>Bacteria</taxon>
        <taxon>Bacillati</taxon>
        <taxon>Actinomycetota</taxon>
        <taxon>Actinomycetes</taxon>
        <taxon>Pseudonocardiales</taxon>
        <taxon>Pseudonocardiaceae</taxon>
        <taxon>Amycolatopsis</taxon>
    </lineage>
</organism>
<proteinExistence type="predicted"/>
<dbReference type="RefSeq" id="WP_061982411.1">
    <property type="nucleotide sequence ID" value="NZ_FOPQ01000003.1"/>
</dbReference>
<comment type="caution">
    <text evidence="2">The sequence shown here is derived from an EMBL/GenBank/DDBJ whole genome shotgun (WGS) entry which is preliminary data.</text>
</comment>
<dbReference type="Gene3D" id="3.40.50.10140">
    <property type="entry name" value="Toll/interleukin-1 receptor homology (TIR) domain"/>
    <property type="match status" value="1"/>
</dbReference>
<dbReference type="OrthoDB" id="9150238at2"/>
<evidence type="ECO:0000259" key="1">
    <source>
        <dbReference type="PROSITE" id="PS50104"/>
    </source>
</evidence>
<protein>
    <recommendedName>
        <fullName evidence="1">TIR domain-containing protein</fullName>
    </recommendedName>
</protein>
<reference evidence="2 4" key="1">
    <citation type="submission" date="2015-12" db="EMBL/GenBank/DDBJ databases">
        <title>Amycolatopsis regifaucium genome sequencing and assembly.</title>
        <authorList>
            <person name="Mayilraj S."/>
        </authorList>
    </citation>
    <scope>NUCLEOTIDE SEQUENCE [LARGE SCALE GENOMIC DNA]</scope>
    <source>
        <strain evidence="2 4">GY080</strain>
    </source>
</reference>
<reference evidence="3 5" key="2">
    <citation type="submission" date="2016-11" db="EMBL/GenBank/DDBJ databases">
        <title>Genome sequencing of Amycolatopsis regifaucium.</title>
        <authorList>
            <person name="Mayilraj S."/>
            <person name="Kaur N."/>
        </authorList>
    </citation>
    <scope>NUCLEOTIDE SEQUENCE [LARGE SCALE GENOMIC DNA]</scope>
    <source>
        <strain evidence="3 5">GY080</strain>
    </source>
</reference>
<dbReference type="EMBL" id="LOBU02000014">
    <property type="protein sequence ID" value="OKA06954.1"/>
    <property type="molecule type" value="Genomic_DNA"/>
</dbReference>
<dbReference type="InterPro" id="IPR035897">
    <property type="entry name" value="Toll_tir_struct_dom_sf"/>
</dbReference>
<dbReference type="Proteomes" id="UP000186883">
    <property type="component" value="Unassembled WGS sequence"/>
</dbReference>
<gene>
    <name evidence="3" type="ORF">ATP06_0218900</name>
    <name evidence="2" type="ORF">AVL48_35705</name>
</gene>
<accession>A0A154MIX0</accession>
<evidence type="ECO:0000313" key="4">
    <source>
        <dbReference type="Proteomes" id="UP000076321"/>
    </source>
</evidence>
<name>A0A154MIX0_9PSEU</name>
<dbReference type="SUPFAM" id="SSF52200">
    <property type="entry name" value="Toll/Interleukin receptor TIR domain"/>
    <property type="match status" value="1"/>
</dbReference>
<evidence type="ECO:0000313" key="2">
    <source>
        <dbReference type="EMBL" id="KZB83917.1"/>
    </source>
</evidence>
<sequence length="198" mass="22994">MSDYKYDVFISYSRHGSAPKWLLNHFYPKLEEYLIDEVYPSPKIFIDKGMSRGVAWSPELKSALRYSKIMIAVLSAPYFGSNWCMAEWGSMAAREKMLGLASDDRPQGLIYPVRYSDSVHFENEGRLRSWWDFKGLDGADRAFHGSKDWHAFQLKVRDCARDLAELLRQVPPWQPDWPIIKEPNPVLVPPPPMPRFDP</sequence>
<dbReference type="GO" id="GO:0007165">
    <property type="term" value="P:signal transduction"/>
    <property type="evidence" value="ECO:0007669"/>
    <property type="project" value="InterPro"/>
</dbReference>
<dbReference type="PROSITE" id="PS50104">
    <property type="entry name" value="TIR"/>
    <property type="match status" value="1"/>
</dbReference>
<dbReference type="SMART" id="SM00255">
    <property type="entry name" value="TIR"/>
    <property type="match status" value="1"/>
</dbReference>
<dbReference type="Proteomes" id="UP000076321">
    <property type="component" value="Unassembled WGS sequence"/>
</dbReference>
<dbReference type="InterPro" id="IPR000157">
    <property type="entry name" value="TIR_dom"/>
</dbReference>